<dbReference type="AlphaFoldDB" id="A0AAD6UDR0"/>
<reference evidence="1" key="1">
    <citation type="submission" date="2023-03" db="EMBL/GenBank/DDBJ databases">
        <title>Massive genome expansion in bonnet fungi (Mycena s.s.) driven by repeated elements and novel gene families across ecological guilds.</title>
        <authorList>
            <consortium name="Lawrence Berkeley National Laboratory"/>
            <person name="Harder C.B."/>
            <person name="Miyauchi S."/>
            <person name="Viragh M."/>
            <person name="Kuo A."/>
            <person name="Thoen E."/>
            <person name="Andreopoulos B."/>
            <person name="Lu D."/>
            <person name="Skrede I."/>
            <person name="Drula E."/>
            <person name="Henrissat B."/>
            <person name="Morin E."/>
            <person name="Kohler A."/>
            <person name="Barry K."/>
            <person name="LaButti K."/>
            <person name="Morin E."/>
            <person name="Salamov A."/>
            <person name="Lipzen A."/>
            <person name="Mereny Z."/>
            <person name="Hegedus B."/>
            <person name="Baldrian P."/>
            <person name="Stursova M."/>
            <person name="Weitz H."/>
            <person name="Taylor A."/>
            <person name="Grigoriev I.V."/>
            <person name="Nagy L.G."/>
            <person name="Martin F."/>
            <person name="Kauserud H."/>
        </authorList>
    </citation>
    <scope>NUCLEOTIDE SEQUENCE</scope>
    <source>
        <strain evidence="1">CBHHK173m</strain>
    </source>
</reference>
<dbReference type="Pfam" id="PF18759">
    <property type="entry name" value="Plavaka"/>
    <property type="match status" value="1"/>
</dbReference>
<name>A0AAD6UDR0_9AGAR</name>
<evidence type="ECO:0000313" key="1">
    <source>
        <dbReference type="EMBL" id="KAJ7099888.1"/>
    </source>
</evidence>
<accession>A0AAD6UDR0</accession>
<proteinExistence type="predicted"/>
<dbReference type="InterPro" id="IPR041078">
    <property type="entry name" value="Plavaka"/>
</dbReference>
<evidence type="ECO:0000313" key="2">
    <source>
        <dbReference type="Proteomes" id="UP001222325"/>
    </source>
</evidence>
<comment type="caution">
    <text evidence="1">The sequence shown here is derived from an EMBL/GenBank/DDBJ whole genome shotgun (WGS) entry which is preliminary data.</text>
</comment>
<gene>
    <name evidence="1" type="ORF">B0H15DRAFT_919987</name>
</gene>
<organism evidence="1 2">
    <name type="scientific">Mycena belliarum</name>
    <dbReference type="NCBI Taxonomy" id="1033014"/>
    <lineage>
        <taxon>Eukaryota</taxon>
        <taxon>Fungi</taxon>
        <taxon>Dikarya</taxon>
        <taxon>Basidiomycota</taxon>
        <taxon>Agaricomycotina</taxon>
        <taxon>Agaricomycetes</taxon>
        <taxon>Agaricomycetidae</taxon>
        <taxon>Agaricales</taxon>
        <taxon>Marasmiineae</taxon>
        <taxon>Mycenaceae</taxon>
        <taxon>Mycena</taxon>
    </lineage>
</organism>
<dbReference type="EMBL" id="JARJCN010000006">
    <property type="protein sequence ID" value="KAJ7099888.1"/>
    <property type="molecule type" value="Genomic_DNA"/>
</dbReference>
<protein>
    <submittedName>
        <fullName evidence="1">Uncharacterized protein</fullName>
    </submittedName>
</protein>
<keyword evidence="2" id="KW-1185">Reference proteome</keyword>
<sequence length="258" mass="29721">MARQQEGHKDTVFEAEGIRAVYPPSWMNLPHSDIFRAFTPDLLHQLHKSVFKDHLVKWCTEIIGKLEIDQRFRQMPDHPGLRHFKNGISSVSQWTGTENKEMEKVFLGLVAAGAQRKVIEAVHSISLLALHSALDDFHAHKIFIDLGGHKDHFNIPKIHSLEHYEPADGFNTESPERLHIDYAKNAYHASNHKDYINQMTLWLQRQESVARFSAFCEWMSTPTPIYLQYMGLVYTQYISNIPTISSQYTGPGYSPYIS</sequence>
<dbReference type="Proteomes" id="UP001222325">
    <property type="component" value="Unassembled WGS sequence"/>
</dbReference>